<dbReference type="Pfam" id="PF01981">
    <property type="entry name" value="PTH2"/>
    <property type="match status" value="1"/>
</dbReference>
<organism evidence="4 5">
    <name type="scientific">Rhodococcus ruber</name>
    <dbReference type="NCBI Taxonomy" id="1830"/>
    <lineage>
        <taxon>Bacteria</taxon>
        <taxon>Bacillati</taxon>
        <taxon>Actinomycetota</taxon>
        <taxon>Actinomycetes</taxon>
        <taxon>Mycobacteriales</taxon>
        <taxon>Nocardiaceae</taxon>
        <taxon>Rhodococcus</taxon>
    </lineage>
</organism>
<accession>A0A098BT50</accession>
<dbReference type="InterPro" id="IPR002833">
    <property type="entry name" value="PTH2"/>
</dbReference>
<dbReference type="EMBL" id="CCSD01000103">
    <property type="protein sequence ID" value="CDZ91858.1"/>
    <property type="molecule type" value="Genomic_DNA"/>
</dbReference>
<evidence type="ECO:0000256" key="1">
    <source>
        <dbReference type="ARBA" id="ARBA00013260"/>
    </source>
</evidence>
<reference evidence="4 5" key="1">
    <citation type="journal article" date="2014" name="Genome Announc.">
        <title>Draft Genome Sequence of Propane- and Butane-Oxidizing Actinobacterium Rhodococcus ruber IEGM 231.</title>
        <authorList>
            <person name="Ivshina I.B."/>
            <person name="Kuyukina M.S."/>
            <person name="Krivoruchko A.V."/>
            <person name="Barbe V."/>
            <person name="Fischer C."/>
        </authorList>
    </citation>
    <scope>NUCLEOTIDE SEQUENCE [LARGE SCALE GENOMIC DNA]</scope>
</reference>
<evidence type="ECO:0000256" key="2">
    <source>
        <dbReference type="ARBA" id="ARBA00022801"/>
    </source>
</evidence>
<dbReference type="InterPro" id="IPR023476">
    <property type="entry name" value="Pep_tRNA_hydro_II_dom_sf"/>
</dbReference>
<dbReference type="SUPFAM" id="SSF102462">
    <property type="entry name" value="Peptidyl-tRNA hydrolase II"/>
    <property type="match status" value="1"/>
</dbReference>
<gene>
    <name evidence="4" type="ORF">RHRU231_880054</name>
</gene>
<keyword evidence="2" id="KW-0378">Hydrolase</keyword>
<protein>
    <recommendedName>
        <fullName evidence="1">peptidyl-tRNA hydrolase</fullName>
        <ecNumber evidence="1">3.1.1.29</ecNumber>
    </recommendedName>
</protein>
<name>A0A098BT50_9NOCA</name>
<evidence type="ECO:0000313" key="5">
    <source>
        <dbReference type="Proteomes" id="UP000042997"/>
    </source>
</evidence>
<evidence type="ECO:0000256" key="3">
    <source>
        <dbReference type="ARBA" id="ARBA00048707"/>
    </source>
</evidence>
<dbReference type="eggNOG" id="COG1990">
    <property type="taxonomic scope" value="Bacteria"/>
</dbReference>
<dbReference type="GO" id="GO:0004045">
    <property type="term" value="F:peptidyl-tRNA hydrolase activity"/>
    <property type="evidence" value="ECO:0007669"/>
    <property type="project" value="UniProtKB-EC"/>
</dbReference>
<proteinExistence type="predicted"/>
<dbReference type="Gene3D" id="3.40.1490.10">
    <property type="entry name" value="Bit1"/>
    <property type="match status" value="1"/>
</dbReference>
<dbReference type="Proteomes" id="UP000042997">
    <property type="component" value="Unassembled WGS sequence"/>
</dbReference>
<dbReference type="AlphaFoldDB" id="A0A098BT50"/>
<evidence type="ECO:0000313" key="4">
    <source>
        <dbReference type="EMBL" id="CDZ91858.1"/>
    </source>
</evidence>
<comment type="catalytic activity">
    <reaction evidence="3">
        <text>an N-acyl-L-alpha-aminoacyl-tRNA + H2O = an N-acyl-L-amino acid + a tRNA + H(+)</text>
        <dbReference type="Rhea" id="RHEA:54448"/>
        <dbReference type="Rhea" id="RHEA-COMP:10123"/>
        <dbReference type="Rhea" id="RHEA-COMP:13883"/>
        <dbReference type="ChEBI" id="CHEBI:15377"/>
        <dbReference type="ChEBI" id="CHEBI:15378"/>
        <dbReference type="ChEBI" id="CHEBI:59874"/>
        <dbReference type="ChEBI" id="CHEBI:78442"/>
        <dbReference type="ChEBI" id="CHEBI:138191"/>
        <dbReference type="EC" id="3.1.1.29"/>
    </reaction>
</comment>
<sequence>MPETTAPHGADVVARHGADFVARHGADVVARHGADFVARHGADVVARPGADVVARPGADVVARHGADFVARHGVLARGYGHRPDPDDPGAVLAMPIVLHIPKQDPPARSALLEAAAMATVALCLDPRVGTGPEGEPGPWREPYLAWTDARIRKVSRRARGAQWRAAQEVDGITVEHRGAQARALVPGPVGHLDPRISRLQIGGTDLPHDTPDDPPAGVPVLWIDAALDMTVGKAAAQVGHAAMLFAGALDAEHAGAWAESGFVCAVRDADPVRWRHLTKRVADGTAVAVRDAGFTEVAPGSVTVIAVPG</sequence>
<dbReference type="EC" id="3.1.1.29" evidence="1"/>
<dbReference type="OrthoDB" id="5184773at2"/>